<feature type="domain" description="Prenyltransferase alpha-alpha toroid" evidence="9">
    <location>
        <begin position="17"/>
        <end position="343"/>
    </location>
</feature>
<evidence type="ECO:0000256" key="7">
    <source>
        <dbReference type="ARBA" id="ARBA00047658"/>
    </source>
</evidence>
<comment type="catalytic activity">
    <reaction evidence="7 8">
        <text>geranylgeranyl diphosphate + L-cysteinyl-[protein] = S-geranylgeranyl-L-cysteinyl-[protein] + diphosphate</text>
        <dbReference type="Rhea" id="RHEA:21240"/>
        <dbReference type="Rhea" id="RHEA-COMP:10131"/>
        <dbReference type="Rhea" id="RHEA-COMP:11537"/>
        <dbReference type="ChEBI" id="CHEBI:29950"/>
        <dbReference type="ChEBI" id="CHEBI:33019"/>
        <dbReference type="ChEBI" id="CHEBI:57533"/>
        <dbReference type="ChEBI" id="CHEBI:86021"/>
        <dbReference type="EC" id="2.5.1.60"/>
    </reaction>
</comment>
<dbReference type="InterPro" id="IPR045089">
    <property type="entry name" value="PGGT1B-like"/>
</dbReference>
<reference evidence="10 11" key="1">
    <citation type="submission" date="2020-10" db="EMBL/GenBank/DDBJ databases">
        <authorList>
            <person name="Klimov P.B."/>
            <person name="Dyachkov S.M."/>
            <person name="Chetverikov P.E."/>
        </authorList>
    </citation>
    <scope>NUCLEOTIDE SEQUENCE [LARGE SCALE GENOMIC DNA]</scope>
    <source>
        <strain evidence="10">BMOC 18-1129-001#AD2665</strain>
        <tissue evidence="10">Entire mites</tissue>
    </source>
</reference>
<keyword evidence="6 8" id="KW-0862">Zinc</keyword>
<evidence type="ECO:0000313" key="11">
    <source>
        <dbReference type="Proteomes" id="UP000825002"/>
    </source>
</evidence>
<dbReference type="PANTHER" id="PTHR11774:SF11">
    <property type="entry name" value="GERANYLGERANYL TRANSFERASE TYPE-2 SUBUNIT BETA"/>
    <property type="match status" value="1"/>
</dbReference>
<keyword evidence="5" id="KW-0677">Repeat</keyword>
<protein>
    <recommendedName>
        <fullName evidence="8">Geranylgeranyl transferase type-2 subunit beta</fullName>
        <ecNumber evidence="8">2.5.1.60</ecNumber>
    </recommendedName>
</protein>
<comment type="cofactor">
    <cofactor evidence="8">
        <name>Zn(2+)</name>
        <dbReference type="ChEBI" id="CHEBI:29105"/>
    </cofactor>
    <text evidence="8">Binds 1 zinc ion per subunit.</text>
</comment>
<dbReference type="EMBL" id="JAIFTH010000167">
    <property type="protein sequence ID" value="KAG9510353.1"/>
    <property type="molecule type" value="Genomic_DNA"/>
</dbReference>
<organism evidence="10 11">
    <name type="scientific">Fragariocoptes setiger</name>
    <dbReference type="NCBI Taxonomy" id="1670756"/>
    <lineage>
        <taxon>Eukaryota</taxon>
        <taxon>Metazoa</taxon>
        <taxon>Ecdysozoa</taxon>
        <taxon>Arthropoda</taxon>
        <taxon>Chelicerata</taxon>
        <taxon>Arachnida</taxon>
        <taxon>Acari</taxon>
        <taxon>Acariformes</taxon>
        <taxon>Trombidiformes</taxon>
        <taxon>Prostigmata</taxon>
        <taxon>Eupodina</taxon>
        <taxon>Eriophyoidea</taxon>
        <taxon>Phytoptidae</taxon>
        <taxon>Fragariocoptes</taxon>
    </lineage>
</organism>
<evidence type="ECO:0000256" key="4">
    <source>
        <dbReference type="ARBA" id="ARBA00022723"/>
    </source>
</evidence>
<dbReference type="SUPFAM" id="SSF48239">
    <property type="entry name" value="Terpenoid cyclases/Protein prenyltransferases"/>
    <property type="match status" value="1"/>
</dbReference>
<dbReference type="PANTHER" id="PTHR11774">
    <property type="entry name" value="GERANYLGERANYL TRANSFERASE TYPE BETA SUBUNIT"/>
    <property type="match status" value="1"/>
</dbReference>
<dbReference type="Pfam" id="PF00432">
    <property type="entry name" value="Prenyltrans"/>
    <property type="match status" value="1"/>
</dbReference>
<dbReference type="GO" id="GO:0016740">
    <property type="term" value="F:transferase activity"/>
    <property type="evidence" value="ECO:0007669"/>
    <property type="project" value="UniProtKB-KW"/>
</dbReference>
<feature type="non-terminal residue" evidence="10">
    <location>
        <position position="1"/>
    </location>
</feature>
<dbReference type="Gene3D" id="1.50.10.20">
    <property type="match status" value="1"/>
</dbReference>
<proteinExistence type="inferred from homology"/>
<comment type="function">
    <text evidence="8">Catalyzes the transfer of a geranylgeranyl moiety from geranylgeranyl diphosphate to both cysteines of proteins with the C-terminal sequence -XXCC, -XCXC and -CCXX.</text>
</comment>
<comment type="caution">
    <text evidence="10">The sequence shown here is derived from an EMBL/GenBank/DDBJ whole genome shotgun (WGS) entry which is preliminary data.</text>
</comment>
<accession>A0ABQ7SAD4</accession>
<keyword evidence="4 8" id="KW-0479">Metal-binding</keyword>
<dbReference type="CDD" id="cd02894">
    <property type="entry name" value="GGTase-II"/>
    <property type="match status" value="1"/>
</dbReference>
<name>A0ABQ7SAD4_9ACAR</name>
<evidence type="ECO:0000256" key="3">
    <source>
        <dbReference type="ARBA" id="ARBA00022679"/>
    </source>
</evidence>
<evidence type="ECO:0000256" key="8">
    <source>
        <dbReference type="RuleBase" id="RU365076"/>
    </source>
</evidence>
<dbReference type="InterPro" id="IPR026873">
    <property type="entry name" value="Ptb1"/>
</dbReference>
<sequence length="354" mass="39942">MLRQRDIKLDKDHPDTLLLDKHIAYLRTYAEDRNSAEQLSAEHLRVCGFYWGLNALDLMGQLPTNSKEIDEITSFIQQCQHKEGGFGGGIGQDPHLVPTLSAIQVLVIFKRFSAPYINIESCINYIKSMQQSDGCFFGDKWGEVDTRFVFCALASLKLMDRLSEVNVDKAVEFIMKCHNQIDGGFGSKPGSESHAAYVYCSVGSLSLANRLDLIDHDHLGEWLSERQLPSGGLNGRPEKLPDLCYTWWCLSSLRMINRLHWIDHGKLLQFVFACQDKDNGGFSDRPGNYVDPYHTVFGLAGISLMVHNRTDTEDPNLESTRGLAEKIRDLKCQIKNIDPVFCMCADKIEIKSSS</sequence>
<gene>
    <name evidence="10" type="primary">Rabggtb</name>
    <name evidence="10" type="ORF">GZH46_01109</name>
</gene>
<evidence type="ECO:0000256" key="6">
    <source>
        <dbReference type="ARBA" id="ARBA00022833"/>
    </source>
</evidence>
<evidence type="ECO:0000256" key="5">
    <source>
        <dbReference type="ARBA" id="ARBA00022737"/>
    </source>
</evidence>
<dbReference type="Proteomes" id="UP000825002">
    <property type="component" value="Unassembled WGS sequence"/>
</dbReference>
<evidence type="ECO:0000313" key="10">
    <source>
        <dbReference type="EMBL" id="KAG9510353.1"/>
    </source>
</evidence>
<keyword evidence="2 8" id="KW-0637">Prenyltransferase</keyword>
<evidence type="ECO:0000259" key="9">
    <source>
        <dbReference type="Pfam" id="PF00432"/>
    </source>
</evidence>
<dbReference type="EC" id="2.5.1.60" evidence="8"/>
<dbReference type="InterPro" id="IPR001330">
    <property type="entry name" value="Prenyltrans"/>
</dbReference>
<evidence type="ECO:0000256" key="1">
    <source>
        <dbReference type="ARBA" id="ARBA00010497"/>
    </source>
</evidence>
<comment type="similarity">
    <text evidence="1 8">Belongs to the protein prenyltransferase subunit beta family.</text>
</comment>
<dbReference type="InterPro" id="IPR008930">
    <property type="entry name" value="Terpenoid_cyclase/PrenylTrfase"/>
</dbReference>
<evidence type="ECO:0000256" key="2">
    <source>
        <dbReference type="ARBA" id="ARBA00022602"/>
    </source>
</evidence>
<keyword evidence="11" id="KW-1185">Reference proteome</keyword>
<keyword evidence="3 8" id="KW-0808">Transferase</keyword>